<evidence type="ECO:0000313" key="2">
    <source>
        <dbReference type="Proteomes" id="UP001500503"/>
    </source>
</evidence>
<evidence type="ECO:0008006" key="3">
    <source>
        <dbReference type="Google" id="ProtNLM"/>
    </source>
</evidence>
<keyword evidence="2" id="KW-1185">Reference proteome</keyword>
<protein>
    <recommendedName>
        <fullName evidence="3">Leucine-rich repeat domain-containing protein</fullName>
    </recommendedName>
</protein>
<organism evidence="1 2">
    <name type="scientific">Actinoallomurus oryzae</name>
    <dbReference type="NCBI Taxonomy" id="502180"/>
    <lineage>
        <taxon>Bacteria</taxon>
        <taxon>Bacillati</taxon>
        <taxon>Actinomycetota</taxon>
        <taxon>Actinomycetes</taxon>
        <taxon>Streptosporangiales</taxon>
        <taxon>Thermomonosporaceae</taxon>
        <taxon>Actinoallomurus</taxon>
    </lineage>
</organism>
<proteinExistence type="predicted"/>
<dbReference type="Proteomes" id="UP001500503">
    <property type="component" value="Unassembled WGS sequence"/>
</dbReference>
<gene>
    <name evidence="1" type="ORF">GCM10023191_058220</name>
</gene>
<accession>A0ABP8QL29</accession>
<sequence length="187" mass="21094">MTSRCCPMTRQTGHGTCPDYSRDLLRWIQWLEHQLYLQELAIWLWKGQNLAFLDDAELPLRKLRLEGKKQVATLEGLSGCRELAEVEVREARIESLEPLSGLTALRSVRVLPGPTKGEACLDLSDLTRLQGLEELHLVYAGAVRSLRPLLDLPALRDVRLRGTEILDGDWSPLSSLATRTTVVRPDE</sequence>
<evidence type="ECO:0000313" key="1">
    <source>
        <dbReference type="EMBL" id="GAA4504241.1"/>
    </source>
</evidence>
<reference evidence="2" key="1">
    <citation type="journal article" date="2019" name="Int. J. Syst. Evol. Microbiol.">
        <title>The Global Catalogue of Microorganisms (GCM) 10K type strain sequencing project: providing services to taxonomists for standard genome sequencing and annotation.</title>
        <authorList>
            <consortium name="The Broad Institute Genomics Platform"/>
            <consortium name="The Broad Institute Genome Sequencing Center for Infectious Disease"/>
            <person name="Wu L."/>
            <person name="Ma J."/>
        </authorList>
    </citation>
    <scope>NUCLEOTIDE SEQUENCE [LARGE SCALE GENOMIC DNA]</scope>
    <source>
        <strain evidence="2">JCM 17933</strain>
    </source>
</reference>
<comment type="caution">
    <text evidence="1">The sequence shown here is derived from an EMBL/GenBank/DDBJ whole genome shotgun (WGS) entry which is preliminary data.</text>
</comment>
<dbReference type="SUPFAM" id="SSF52058">
    <property type="entry name" value="L domain-like"/>
    <property type="match status" value="1"/>
</dbReference>
<dbReference type="InterPro" id="IPR032675">
    <property type="entry name" value="LRR_dom_sf"/>
</dbReference>
<name>A0ABP8QL29_9ACTN</name>
<dbReference type="Gene3D" id="3.80.10.10">
    <property type="entry name" value="Ribonuclease Inhibitor"/>
    <property type="match status" value="1"/>
</dbReference>
<dbReference type="EMBL" id="BAABHF010000035">
    <property type="protein sequence ID" value="GAA4504241.1"/>
    <property type="molecule type" value="Genomic_DNA"/>
</dbReference>